<feature type="transmembrane region" description="Helical" evidence="4">
    <location>
        <begin position="83"/>
        <end position="104"/>
    </location>
</feature>
<feature type="transmembrane region" description="Helical" evidence="4">
    <location>
        <begin position="7"/>
        <end position="27"/>
    </location>
</feature>
<dbReference type="Gene3D" id="1.20.1250.20">
    <property type="entry name" value="MFS general substrate transporter like domains"/>
    <property type="match status" value="2"/>
</dbReference>
<name>A0ABS5K4X7_9BACT</name>
<organism evidence="6 7">
    <name type="scientific">Carboxylicivirga mesophila</name>
    <dbReference type="NCBI Taxonomy" id="1166478"/>
    <lineage>
        <taxon>Bacteria</taxon>
        <taxon>Pseudomonadati</taxon>
        <taxon>Bacteroidota</taxon>
        <taxon>Bacteroidia</taxon>
        <taxon>Marinilabiliales</taxon>
        <taxon>Marinilabiliaceae</taxon>
        <taxon>Carboxylicivirga</taxon>
    </lineage>
</organism>
<keyword evidence="3 4" id="KW-0472">Membrane</keyword>
<dbReference type="EMBL" id="JAGUCN010000001">
    <property type="protein sequence ID" value="MBS2210060.1"/>
    <property type="molecule type" value="Genomic_DNA"/>
</dbReference>
<feature type="transmembrane region" description="Helical" evidence="4">
    <location>
        <begin position="248"/>
        <end position="274"/>
    </location>
</feature>
<dbReference type="Proteomes" id="UP000721861">
    <property type="component" value="Unassembled WGS sequence"/>
</dbReference>
<gene>
    <name evidence="6" type="ORF">KEM09_01520</name>
</gene>
<dbReference type="InterPro" id="IPR011701">
    <property type="entry name" value="MFS"/>
</dbReference>
<feature type="transmembrane region" description="Helical" evidence="4">
    <location>
        <begin position="116"/>
        <end position="134"/>
    </location>
</feature>
<evidence type="ECO:0000256" key="3">
    <source>
        <dbReference type="ARBA" id="ARBA00023136"/>
    </source>
</evidence>
<dbReference type="RefSeq" id="WP_212224323.1">
    <property type="nucleotide sequence ID" value="NZ_JAGUCN010000001.1"/>
</dbReference>
<evidence type="ECO:0000256" key="1">
    <source>
        <dbReference type="ARBA" id="ARBA00022692"/>
    </source>
</evidence>
<evidence type="ECO:0000259" key="5">
    <source>
        <dbReference type="PROSITE" id="PS50850"/>
    </source>
</evidence>
<evidence type="ECO:0000256" key="4">
    <source>
        <dbReference type="SAM" id="Phobius"/>
    </source>
</evidence>
<dbReference type="PANTHER" id="PTHR11360">
    <property type="entry name" value="MONOCARBOXYLATE TRANSPORTER"/>
    <property type="match status" value="1"/>
</dbReference>
<dbReference type="PANTHER" id="PTHR11360:SF308">
    <property type="entry name" value="BLL3089 PROTEIN"/>
    <property type="match status" value="1"/>
</dbReference>
<dbReference type="Pfam" id="PF07690">
    <property type="entry name" value="MFS_1"/>
    <property type="match status" value="1"/>
</dbReference>
<comment type="caution">
    <text evidence="6">The sequence shown here is derived from an EMBL/GenBank/DDBJ whole genome shotgun (WGS) entry which is preliminary data.</text>
</comment>
<dbReference type="PROSITE" id="PS50850">
    <property type="entry name" value="MFS"/>
    <property type="match status" value="1"/>
</dbReference>
<dbReference type="SUPFAM" id="SSF103473">
    <property type="entry name" value="MFS general substrate transporter"/>
    <property type="match status" value="1"/>
</dbReference>
<feature type="transmembrane region" description="Helical" evidence="4">
    <location>
        <begin position="188"/>
        <end position="207"/>
    </location>
</feature>
<keyword evidence="7" id="KW-1185">Reference proteome</keyword>
<dbReference type="InterPro" id="IPR050327">
    <property type="entry name" value="Proton-linked_MCT"/>
</dbReference>
<feature type="transmembrane region" description="Helical" evidence="4">
    <location>
        <begin position="396"/>
        <end position="416"/>
    </location>
</feature>
<feature type="transmembrane region" description="Helical" evidence="4">
    <location>
        <begin position="286"/>
        <end position="305"/>
    </location>
</feature>
<feature type="transmembrane region" description="Helical" evidence="4">
    <location>
        <begin position="371"/>
        <end position="390"/>
    </location>
</feature>
<feature type="transmembrane region" description="Helical" evidence="4">
    <location>
        <begin position="337"/>
        <end position="359"/>
    </location>
</feature>
<reference evidence="6 7" key="1">
    <citation type="journal article" date="2014" name="Int. J. Syst. Evol. Microbiol.">
        <title>Carboxylicivirga gen. nov. in the family Marinilabiliaceae with two novel species, Carboxylicivirga mesophila sp. nov. and Carboxylicivirga taeanensis sp. nov., and reclassification of Cytophaga fermentans as Saccharicrinis fermentans gen. nov., comb. nov.</title>
        <authorList>
            <person name="Yang S.H."/>
            <person name="Seo H.S."/>
            <person name="Woo J.H."/>
            <person name="Oh H.M."/>
            <person name="Jang H."/>
            <person name="Lee J.H."/>
            <person name="Kim S.J."/>
            <person name="Kwon K.K."/>
        </authorList>
    </citation>
    <scope>NUCLEOTIDE SEQUENCE [LARGE SCALE GENOMIC DNA]</scope>
    <source>
        <strain evidence="6 7">JCM 18290</strain>
    </source>
</reference>
<feature type="domain" description="Major facilitator superfamily (MFS) profile" evidence="5">
    <location>
        <begin position="1"/>
        <end position="419"/>
    </location>
</feature>
<dbReference type="InterPro" id="IPR036259">
    <property type="entry name" value="MFS_trans_sf"/>
</dbReference>
<keyword evidence="1 4" id="KW-0812">Transmembrane</keyword>
<feature type="transmembrane region" description="Helical" evidence="4">
    <location>
        <begin position="312"/>
        <end position="331"/>
    </location>
</feature>
<dbReference type="InterPro" id="IPR020846">
    <property type="entry name" value="MFS_dom"/>
</dbReference>
<keyword evidence="2 4" id="KW-1133">Transmembrane helix</keyword>
<evidence type="ECO:0000313" key="7">
    <source>
        <dbReference type="Proteomes" id="UP000721861"/>
    </source>
</evidence>
<accession>A0ABS5K4X7</accession>
<feature type="transmembrane region" description="Helical" evidence="4">
    <location>
        <begin position="155"/>
        <end position="176"/>
    </location>
</feature>
<proteinExistence type="predicted"/>
<evidence type="ECO:0000256" key="2">
    <source>
        <dbReference type="ARBA" id="ARBA00022989"/>
    </source>
</evidence>
<feature type="transmembrane region" description="Helical" evidence="4">
    <location>
        <begin position="52"/>
        <end position="71"/>
    </location>
</feature>
<sequence>MIKPQRFPFFYGYLIALVGTIGIWASIPGQTAGVSTFTDPVKDALSLTRDQFSLAYMIGTLLSSIVLTRAGKLYDRYGVRPTAAVAVLVLAITLLLCSYSPGISGLLQSLIGLRHWAIPFVVMAGLFFMLRFSGQGVLTMTSRNMIMKWFDQMRGRINAFSSVSVSLGFSASPLLIDLLIQHFSWQGAWQVMALGLVFVLGMILLFYKDNPESYGLHPDGSGSEISTAAQSVGSDAFTLEEAMRTRSFWMYALILAFHAFFVTGLTFHVVSLFAEAGLTRTEAISIFLPMTVVSVLTSLIANFMSDWMRLKVFLYVMIAGAFIASFGLLLIKNDLGVYLLIIGLGVTGGLFAVINAITWPRYFGRQHLGAISGKAMSMIVMASAIGPYLFSVANTLTATYGSVAYVSLAFLLFMLIGSLKANRPMKGNAD</sequence>
<protein>
    <submittedName>
        <fullName evidence="6">MFS transporter</fullName>
    </submittedName>
</protein>
<evidence type="ECO:0000313" key="6">
    <source>
        <dbReference type="EMBL" id="MBS2210060.1"/>
    </source>
</evidence>